<dbReference type="STRING" id="1783.BST44_17180"/>
<dbReference type="Gene3D" id="1.10.287.850">
    <property type="entry name" value="HP0062-like domain"/>
    <property type="match status" value="1"/>
</dbReference>
<dbReference type="Pfam" id="PF00934">
    <property type="entry name" value="PE"/>
    <property type="match status" value="1"/>
</dbReference>
<accession>A0A1X0KCF5</accession>
<gene>
    <name evidence="2" type="ORF">BST44_17180</name>
</gene>
<dbReference type="Proteomes" id="UP000192601">
    <property type="component" value="Unassembled WGS sequence"/>
</dbReference>
<evidence type="ECO:0000313" key="3">
    <source>
        <dbReference type="Proteomes" id="UP000192601"/>
    </source>
</evidence>
<dbReference type="EMBL" id="MVIJ01000026">
    <property type="protein sequence ID" value="ORB72854.1"/>
    <property type="molecule type" value="Genomic_DNA"/>
</dbReference>
<sequence>MPTATIHPSTAAPFAAHAHICQAVSVHAAAIHEMLLNTLSMSSRCYPAIEAATTAADS</sequence>
<evidence type="ECO:0000259" key="1">
    <source>
        <dbReference type="Pfam" id="PF00934"/>
    </source>
</evidence>
<name>A0A1X0KCF5_MYCSC</name>
<comment type="caution">
    <text evidence="2">The sequence shown here is derived from an EMBL/GenBank/DDBJ whole genome shotgun (WGS) entry which is preliminary data.</text>
</comment>
<dbReference type="InterPro" id="IPR000084">
    <property type="entry name" value="PE-PGRS_N"/>
</dbReference>
<proteinExistence type="predicted"/>
<keyword evidence="3" id="KW-1185">Reference proteome</keyword>
<evidence type="ECO:0000313" key="2">
    <source>
        <dbReference type="EMBL" id="ORB72854.1"/>
    </source>
</evidence>
<organism evidence="2 3">
    <name type="scientific">Mycobacterium scrofulaceum</name>
    <dbReference type="NCBI Taxonomy" id="1783"/>
    <lineage>
        <taxon>Bacteria</taxon>
        <taxon>Bacillati</taxon>
        <taxon>Actinomycetota</taxon>
        <taxon>Actinomycetes</taxon>
        <taxon>Mycobacteriales</taxon>
        <taxon>Mycobacteriaceae</taxon>
        <taxon>Mycobacterium</taxon>
    </lineage>
</organism>
<dbReference type="OrthoDB" id="4764589at2"/>
<protein>
    <recommendedName>
        <fullName evidence="1">PE domain-containing protein</fullName>
    </recommendedName>
</protein>
<feature type="domain" description="PE" evidence="1">
    <location>
        <begin position="10"/>
        <end position="52"/>
    </location>
</feature>
<reference evidence="2 3" key="1">
    <citation type="submission" date="2017-02" db="EMBL/GenBank/DDBJ databases">
        <title>The new phylogeny of genus Mycobacterium.</title>
        <authorList>
            <person name="Tortoli E."/>
            <person name="Trovato A."/>
            <person name="Cirillo D.M."/>
        </authorList>
    </citation>
    <scope>NUCLEOTIDE SEQUENCE [LARGE SCALE GENOMIC DNA]</scope>
    <source>
        <strain evidence="2 3">DSM 43992</strain>
    </source>
</reference>
<dbReference type="AlphaFoldDB" id="A0A1X0KCF5"/>